<dbReference type="PANTHER" id="PTHR30269">
    <property type="entry name" value="TRANSMEMBRANE PROTEIN YFCA"/>
    <property type="match status" value="1"/>
</dbReference>
<evidence type="ECO:0000256" key="2">
    <source>
        <dbReference type="ARBA" id="ARBA00009142"/>
    </source>
</evidence>
<reference evidence="9 10" key="1">
    <citation type="submission" date="2024-07" db="EMBL/GenBank/DDBJ databases">
        <title>Genomic Encyclopedia of Type Strains, Phase V (KMG-V): Genome sequencing to study the core and pangenomes of soil and plant-associated prokaryotes.</title>
        <authorList>
            <person name="Whitman W."/>
        </authorList>
    </citation>
    <scope>NUCLEOTIDE SEQUENCE [LARGE SCALE GENOMIC DNA]</scope>
    <source>
        <strain evidence="9 10">USDA 415</strain>
    </source>
</reference>
<protein>
    <recommendedName>
        <fullName evidence="8">Probable membrane transporter protein</fullName>
    </recommendedName>
</protein>
<feature type="transmembrane region" description="Helical" evidence="8">
    <location>
        <begin position="201"/>
        <end position="224"/>
    </location>
</feature>
<feature type="transmembrane region" description="Helical" evidence="8">
    <location>
        <begin position="261"/>
        <end position="279"/>
    </location>
</feature>
<feature type="transmembrane region" description="Helical" evidence="8">
    <location>
        <begin position="63"/>
        <end position="90"/>
    </location>
</feature>
<keyword evidence="6 8" id="KW-1133">Transmembrane helix</keyword>
<keyword evidence="5 8" id="KW-0812">Transmembrane</keyword>
<evidence type="ECO:0000256" key="8">
    <source>
        <dbReference type="RuleBase" id="RU363041"/>
    </source>
</evidence>
<dbReference type="PANTHER" id="PTHR30269:SF37">
    <property type="entry name" value="MEMBRANE TRANSPORTER PROTEIN"/>
    <property type="match status" value="1"/>
</dbReference>
<evidence type="ECO:0000256" key="5">
    <source>
        <dbReference type="ARBA" id="ARBA00022692"/>
    </source>
</evidence>
<name>A0ABV4F7W2_BRAEL</name>
<evidence type="ECO:0000313" key="9">
    <source>
        <dbReference type="EMBL" id="MEY9319189.1"/>
    </source>
</evidence>
<feature type="transmembrane region" description="Helical" evidence="8">
    <location>
        <begin position="230"/>
        <end position="249"/>
    </location>
</feature>
<accession>A0ABV4F7W2</accession>
<gene>
    <name evidence="9" type="ORF">ABIF29_005988</name>
</gene>
<dbReference type="InterPro" id="IPR002781">
    <property type="entry name" value="TM_pro_TauE-like"/>
</dbReference>
<keyword evidence="4 8" id="KW-1003">Cell membrane</keyword>
<evidence type="ECO:0000256" key="7">
    <source>
        <dbReference type="ARBA" id="ARBA00023136"/>
    </source>
</evidence>
<feature type="transmembrane region" description="Helical" evidence="8">
    <location>
        <begin position="37"/>
        <end position="56"/>
    </location>
</feature>
<proteinExistence type="inferred from homology"/>
<sequence length="288" mass="30653">MCTESNVSIARTGARGHVEYHHNASHDTMITSIVADLPAPFVLAVALAGVFLIAFMKGAFGGGFAIVGIPLLSLAMDPIAAGALLAPLFIVMDVTALRFWRPSTWSRIDLAMLLPALVVGIGLGYFVLRDLDRHAVEIVMGVVTLVFAALWFLGGGEIKPRPRSAFKATFAGLSSGVTTMVAHSGGPPLAIYLLPLGMPKALYAGTTSLFFTVGNLLKAGPWLVLATPSHSLWMLMALCVPAVPVGVWAGWRLHERLDQRALYRACYAILVITAAKLLWDGLAGYLSS</sequence>
<keyword evidence="3" id="KW-0813">Transport</keyword>
<feature type="transmembrane region" description="Helical" evidence="8">
    <location>
        <begin position="173"/>
        <end position="194"/>
    </location>
</feature>
<evidence type="ECO:0000256" key="4">
    <source>
        <dbReference type="ARBA" id="ARBA00022475"/>
    </source>
</evidence>
<comment type="similarity">
    <text evidence="2 8">Belongs to the 4-toluene sulfonate uptake permease (TSUP) (TC 2.A.102) family.</text>
</comment>
<keyword evidence="7 8" id="KW-0472">Membrane</keyword>
<comment type="subcellular location">
    <subcellularLocation>
        <location evidence="1 8">Cell membrane</location>
        <topology evidence="1 8">Multi-pass membrane protein</topology>
    </subcellularLocation>
</comment>
<keyword evidence="10" id="KW-1185">Reference proteome</keyword>
<evidence type="ECO:0000256" key="3">
    <source>
        <dbReference type="ARBA" id="ARBA00022448"/>
    </source>
</evidence>
<organism evidence="9 10">
    <name type="scientific">Bradyrhizobium elkanii</name>
    <dbReference type="NCBI Taxonomy" id="29448"/>
    <lineage>
        <taxon>Bacteria</taxon>
        <taxon>Pseudomonadati</taxon>
        <taxon>Pseudomonadota</taxon>
        <taxon>Alphaproteobacteria</taxon>
        <taxon>Hyphomicrobiales</taxon>
        <taxon>Nitrobacteraceae</taxon>
        <taxon>Bradyrhizobium</taxon>
    </lineage>
</organism>
<evidence type="ECO:0000313" key="10">
    <source>
        <dbReference type="Proteomes" id="UP001565471"/>
    </source>
</evidence>
<dbReference type="EMBL" id="JBGBZA010000002">
    <property type="protein sequence ID" value="MEY9319189.1"/>
    <property type="molecule type" value="Genomic_DNA"/>
</dbReference>
<dbReference type="InterPro" id="IPR052017">
    <property type="entry name" value="TSUP"/>
</dbReference>
<dbReference type="Pfam" id="PF01925">
    <property type="entry name" value="TauE"/>
    <property type="match status" value="1"/>
</dbReference>
<dbReference type="Proteomes" id="UP001565471">
    <property type="component" value="Unassembled WGS sequence"/>
</dbReference>
<evidence type="ECO:0000256" key="6">
    <source>
        <dbReference type="ARBA" id="ARBA00022989"/>
    </source>
</evidence>
<comment type="caution">
    <text evidence="9">The sequence shown here is derived from an EMBL/GenBank/DDBJ whole genome shotgun (WGS) entry which is preliminary data.</text>
</comment>
<evidence type="ECO:0000256" key="1">
    <source>
        <dbReference type="ARBA" id="ARBA00004651"/>
    </source>
</evidence>
<feature type="transmembrane region" description="Helical" evidence="8">
    <location>
        <begin position="110"/>
        <end position="128"/>
    </location>
</feature>
<feature type="transmembrane region" description="Helical" evidence="8">
    <location>
        <begin position="135"/>
        <end position="153"/>
    </location>
</feature>